<dbReference type="Proteomes" id="UP000327157">
    <property type="component" value="Chromosome 3"/>
</dbReference>
<reference evidence="1 2" key="1">
    <citation type="submission" date="2019-09" db="EMBL/GenBank/DDBJ databases">
        <authorList>
            <person name="Ou C."/>
        </authorList>
    </citation>
    <scope>NUCLEOTIDE SEQUENCE [LARGE SCALE GENOMIC DNA]</scope>
    <source>
        <strain evidence="1">S2</strain>
        <tissue evidence="1">Leaf</tissue>
    </source>
</reference>
<proteinExistence type="predicted"/>
<gene>
    <name evidence="1" type="ORF">D8674_022570</name>
</gene>
<dbReference type="OrthoDB" id="1162772at2759"/>
<reference evidence="2" key="2">
    <citation type="submission" date="2019-10" db="EMBL/GenBank/DDBJ databases">
        <title>A de novo genome assembly of a pear dwarfing rootstock.</title>
        <authorList>
            <person name="Wang F."/>
            <person name="Wang J."/>
            <person name="Li S."/>
            <person name="Zhang Y."/>
            <person name="Fang M."/>
            <person name="Ma L."/>
            <person name="Zhao Y."/>
            <person name="Jiang S."/>
        </authorList>
    </citation>
    <scope>NUCLEOTIDE SEQUENCE [LARGE SCALE GENOMIC DNA]</scope>
</reference>
<keyword evidence="2" id="KW-1185">Reference proteome</keyword>
<organism evidence="1 2">
    <name type="scientific">Pyrus ussuriensis x Pyrus communis</name>
    <dbReference type="NCBI Taxonomy" id="2448454"/>
    <lineage>
        <taxon>Eukaryota</taxon>
        <taxon>Viridiplantae</taxon>
        <taxon>Streptophyta</taxon>
        <taxon>Embryophyta</taxon>
        <taxon>Tracheophyta</taxon>
        <taxon>Spermatophyta</taxon>
        <taxon>Magnoliopsida</taxon>
        <taxon>eudicotyledons</taxon>
        <taxon>Gunneridae</taxon>
        <taxon>Pentapetalae</taxon>
        <taxon>rosids</taxon>
        <taxon>fabids</taxon>
        <taxon>Rosales</taxon>
        <taxon>Rosaceae</taxon>
        <taxon>Amygdaloideae</taxon>
        <taxon>Maleae</taxon>
        <taxon>Pyrus</taxon>
    </lineage>
</organism>
<dbReference type="AlphaFoldDB" id="A0A5N5GQP0"/>
<evidence type="ECO:0000313" key="1">
    <source>
        <dbReference type="EMBL" id="KAB2615982.1"/>
    </source>
</evidence>
<name>A0A5N5GQP0_9ROSA</name>
<sequence length="80" mass="8717">MAQSVKGGIPKHTNAKAFLAAIGEKFKESEKAEAGTFLTQLTSMNFDGVGSVREHIVKMADLAQKLKDLEVAVTDQCIWH</sequence>
<evidence type="ECO:0000313" key="2">
    <source>
        <dbReference type="Proteomes" id="UP000327157"/>
    </source>
</evidence>
<dbReference type="EMBL" id="SMOL01000402">
    <property type="protein sequence ID" value="KAB2615982.1"/>
    <property type="molecule type" value="Genomic_DNA"/>
</dbReference>
<comment type="caution">
    <text evidence="1">The sequence shown here is derived from an EMBL/GenBank/DDBJ whole genome shotgun (WGS) entry which is preliminary data.</text>
</comment>
<protein>
    <submittedName>
        <fullName evidence="1">Uncharacterized protein</fullName>
    </submittedName>
</protein>
<accession>A0A5N5GQP0</accession>
<dbReference type="Pfam" id="PF14223">
    <property type="entry name" value="Retrotran_gag_2"/>
    <property type="match status" value="1"/>
</dbReference>
<reference evidence="1 2" key="3">
    <citation type="submission" date="2019-11" db="EMBL/GenBank/DDBJ databases">
        <title>A de novo genome assembly of a pear dwarfing rootstock.</title>
        <authorList>
            <person name="Wang F."/>
            <person name="Wang J."/>
            <person name="Li S."/>
            <person name="Zhang Y."/>
            <person name="Fang M."/>
            <person name="Ma L."/>
            <person name="Zhao Y."/>
            <person name="Jiang S."/>
        </authorList>
    </citation>
    <scope>NUCLEOTIDE SEQUENCE [LARGE SCALE GENOMIC DNA]</scope>
    <source>
        <strain evidence="1">S2</strain>
        <tissue evidence="1">Leaf</tissue>
    </source>
</reference>